<evidence type="ECO:0000313" key="1">
    <source>
        <dbReference type="EMBL" id="CAL8116297.1"/>
    </source>
</evidence>
<dbReference type="Proteomes" id="UP001642540">
    <property type="component" value="Unassembled WGS sequence"/>
</dbReference>
<dbReference type="EMBL" id="CAXLJM020000053">
    <property type="protein sequence ID" value="CAL8116297.1"/>
    <property type="molecule type" value="Genomic_DNA"/>
</dbReference>
<evidence type="ECO:0000313" key="2">
    <source>
        <dbReference type="Proteomes" id="UP001642540"/>
    </source>
</evidence>
<reference evidence="1 2" key="1">
    <citation type="submission" date="2024-08" db="EMBL/GenBank/DDBJ databases">
        <authorList>
            <person name="Cucini C."/>
            <person name="Frati F."/>
        </authorList>
    </citation>
    <scope>NUCLEOTIDE SEQUENCE [LARGE SCALE GENOMIC DNA]</scope>
</reference>
<accession>A0ABP1QZW6</accession>
<protein>
    <submittedName>
        <fullName evidence="1">Uncharacterized protein</fullName>
    </submittedName>
</protein>
<gene>
    <name evidence="1" type="ORF">ODALV1_LOCUS17224</name>
</gene>
<name>A0ABP1QZW6_9HEXA</name>
<comment type="caution">
    <text evidence="1">The sequence shown here is derived from an EMBL/GenBank/DDBJ whole genome shotgun (WGS) entry which is preliminary data.</text>
</comment>
<sequence length="139" mass="15144">MSYSVTFENIERRRDLPLLLSSLPVSPPAPSEYPRSRREHKLQYETGNGITVSANTIARKGLGGLYEDESGKLVPSEFLIQKTGSYSAATPPLRDKSSSPTGLLTRKVSVLTALICQSLLRCQPSTLKLTVSPSPMLPV</sequence>
<organism evidence="1 2">
    <name type="scientific">Orchesella dallaii</name>
    <dbReference type="NCBI Taxonomy" id="48710"/>
    <lineage>
        <taxon>Eukaryota</taxon>
        <taxon>Metazoa</taxon>
        <taxon>Ecdysozoa</taxon>
        <taxon>Arthropoda</taxon>
        <taxon>Hexapoda</taxon>
        <taxon>Collembola</taxon>
        <taxon>Entomobryomorpha</taxon>
        <taxon>Entomobryoidea</taxon>
        <taxon>Orchesellidae</taxon>
        <taxon>Orchesellinae</taxon>
        <taxon>Orchesella</taxon>
    </lineage>
</organism>
<proteinExistence type="predicted"/>
<keyword evidence="2" id="KW-1185">Reference proteome</keyword>